<dbReference type="GO" id="GO:0005829">
    <property type="term" value="C:cytosol"/>
    <property type="evidence" value="ECO:0007669"/>
    <property type="project" value="TreeGrafter"/>
</dbReference>
<keyword evidence="1" id="KW-0805">Transcription regulation</keyword>
<dbReference type="Pfam" id="PF00027">
    <property type="entry name" value="cNMP_binding"/>
    <property type="match status" value="1"/>
</dbReference>
<dbReference type="PANTHER" id="PTHR24567">
    <property type="entry name" value="CRP FAMILY TRANSCRIPTIONAL REGULATORY PROTEIN"/>
    <property type="match status" value="1"/>
</dbReference>
<dbReference type="InterPro" id="IPR036388">
    <property type="entry name" value="WH-like_DNA-bd_sf"/>
</dbReference>
<feature type="domain" description="HTH crp-type" evidence="4">
    <location>
        <begin position="148"/>
        <end position="214"/>
    </location>
</feature>
<keyword evidence="3" id="KW-0804">Transcription</keyword>
<dbReference type="Gene3D" id="1.10.10.10">
    <property type="entry name" value="Winged helix-like DNA-binding domain superfamily/Winged helix DNA-binding domain"/>
    <property type="match status" value="1"/>
</dbReference>
<evidence type="ECO:0000256" key="3">
    <source>
        <dbReference type="ARBA" id="ARBA00023163"/>
    </source>
</evidence>
<dbReference type="InterPro" id="IPR036390">
    <property type="entry name" value="WH_DNA-bd_sf"/>
</dbReference>
<gene>
    <name evidence="5" type="ORF">CAE01nite_08130</name>
</gene>
<dbReference type="InterPro" id="IPR000595">
    <property type="entry name" value="cNMP-bd_dom"/>
</dbReference>
<dbReference type="Pfam" id="PF13545">
    <property type="entry name" value="HTH_Crp_2"/>
    <property type="match status" value="1"/>
</dbReference>
<dbReference type="EMBL" id="BJYY01000002">
    <property type="protein sequence ID" value="GEO33088.1"/>
    <property type="molecule type" value="Genomic_DNA"/>
</dbReference>
<evidence type="ECO:0000313" key="5">
    <source>
        <dbReference type="EMBL" id="GEO33088.1"/>
    </source>
</evidence>
<dbReference type="RefSeq" id="WP_146900336.1">
    <property type="nucleotide sequence ID" value="NZ_BAAARM010000001.1"/>
</dbReference>
<proteinExistence type="predicted"/>
<accession>A0A512D9C4</accession>
<dbReference type="InterPro" id="IPR050397">
    <property type="entry name" value="Env_Response_Regulators"/>
</dbReference>
<organism evidence="5 6">
    <name type="scientific">Cellulomonas aerilata</name>
    <dbReference type="NCBI Taxonomy" id="515326"/>
    <lineage>
        <taxon>Bacteria</taxon>
        <taxon>Bacillati</taxon>
        <taxon>Actinomycetota</taxon>
        <taxon>Actinomycetes</taxon>
        <taxon>Micrococcales</taxon>
        <taxon>Cellulomonadaceae</taxon>
        <taxon>Cellulomonas</taxon>
    </lineage>
</organism>
<dbReference type="InterPro" id="IPR018490">
    <property type="entry name" value="cNMP-bd_dom_sf"/>
</dbReference>
<keyword evidence="2" id="KW-0238">DNA-binding</keyword>
<keyword evidence="6" id="KW-1185">Reference proteome</keyword>
<dbReference type="GO" id="GO:0003677">
    <property type="term" value="F:DNA binding"/>
    <property type="evidence" value="ECO:0007669"/>
    <property type="project" value="UniProtKB-KW"/>
</dbReference>
<dbReference type="PROSITE" id="PS51063">
    <property type="entry name" value="HTH_CRP_2"/>
    <property type="match status" value="1"/>
</dbReference>
<name>A0A512D9C4_9CELL</name>
<dbReference type="PANTHER" id="PTHR24567:SF74">
    <property type="entry name" value="HTH-TYPE TRANSCRIPTIONAL REGULATOR ARCR"/>
    <property type="match status" value="1"/>
</dbReference>
<evidence type="ECO:0000256" key="2">
    <source>
        <dbReference type="ARBA" id="ARBA00023125"/>
    </source>
</evidence>
<dbReference type="GO" id="GO:0003700">
    <property type="term" value="F:DNA-binding transcription factor activity"/>
    <property type="evidence" value="ECO:0007669"/>
    <property type="project" value="TreeGrafter"/>
</dbReference>
<dbReference type="Gene3D" id="2.60.120.10">
    <property type="entry name" value="Jelly Rolls"/>
    <property type="match status" value="1"/>
</dbReference>
<evidence type="ECO:0000256" key="1">
    <source>
        <dbReference type="ARBA" id="ARBA00023015"/>
    </source>
</evidence>
<dbReference type="Proteomes" id="UP000321181">
    <property type="component" value="Unassembled WGS sequence"/>
</dbReference>
<dbReference type="SUPFAM" id="SSF46785">
    <property type="entry name" value="Winged helix' DNA-binding domain"/>
    <property type="match status" value="1"/>
</dbReference>
<dbReference type="CDD" id="cd00038">
    <property type="entry name" value="CAP_ED"/>
    <property type="match status" value="1"/>
</dbReference>
<dbReference type="OrthoDB" id="272447at2"/>
<reference evidence="5 6" key="1">
    <citation type="submission" date="2019-07" db="EMBL/GenBank/DDBJ databases">
        <title>Whole genome shotgun sequence of Cellulomonas aerilata NBRC 106308.</title>
        <authorList>
            <person name="Hosoyama A."/>
            <person name="Uohara A."/>
            <person name="Ohji S."/>
            <person name="Ichikawa N."/>
        </authorList>
    </citation>
    <scope>NUCLEOTIDE SEQUENCE [LARGE SCALE GENOMIC DNA]</scope>
    <source>
        <strain evidence="5 6">NBRC 106308</strain>
    </source>
</reference>
<protein>
    <submittedName>
        <fullName evidence="5">Crp/Fnr family transcriptional regulator</fullName>
    </submittedName>
</protein>
<dbReference type="SUPFAM" id="SSF51206">
    <property type="entry name" value="cAMP-binding domain-like"/>
    <property type="match status" value="1"/>
</dbReference>
<sequence length="238" mass="25837">MSDILALTSRNAVLGGIAPPDLEVLVAELRHESLELGRVLHEPGRPVDAVYFPLVGVVSLVAEVDEDDVVEVGTVGHEGMVGLSLFFGAESTTERAVVQVAGEALSVSAEGFHRCSQAIDGPLHAALRRFSQSMFTQLARNSACNRVHPVQQRAARWLLMTSDRMLSPSFELTQGFLAQMLAVRRATVNQVARALAEDGCITYVRGFITILDRDRLHSHACSCYDIIRASTSCHVRAA</sequence>
<evidence type="ECO:0000313" key="6">
    <source>
        <dbReference type="Proteomes" id="UP000321181"/>
    </source>
</evidence>
<comment type="caution">
    <text evidence="5">The sequence shown here is derived from an EMBL/GenBank/DDBJ whole genome shotgun (WGS) entry which is preliminary data.</text>
</comment>
<dbReference type="InterPro" id="IPR012318">
    <property type="entry name" value="HTH_CRP"/>
</dbReference>
<evidence type="ECO:0000259" key="4">
    <source>
        <dbReference type="PROSITE" id="PS51063"/>
    </source>
</evidence>
<dbReference type="InterPro" id="IPR014710">
    <property type="entry name" value="RmlC-like_jellyroll"/>
</dbReference>
<dbReference type="AlphaFoldDB" id="A0A512D9C4"/>